<accession>A0A8S5PQE8</accession>
<name>A0A8S5PQE8_9CAUD</name>
<organism evidence="1">
    <name type="scientific">Myoviridae sp. ctwwN25</name>
    <dbReference type="NCBI Taxonomy" id="2825209"/>
    <lineage>
        <taxon>Viruses</taxon>
        <taxon>Duplodnaviria</taxon>
        <taxon>Heunggongvirae</taxon>
        <taxon>Uroviricota</taxon>
        <taxon>Caudoviricetes</taxon>
    </lineage>
</organism>
<dbReference type="EMBL" id="BK015472">
    <property type="protein sequence ID" value="DAE08673.1"/>
    <property type="molecule type" value="Genomic_DNA"/>
</dbReference>
<protein>
    <submittedName>
        <fullName evidence="1">Uncharacterized protein</fullName>
    </submittedName>
</protein>
<reference evidence="1" key="1">
    <citation type="journal article" date="2021" name="Proc. Natl. Acad. Sci. U.S.A.">
        <title>A Catalog of Tens of Thousands of Viruses from Human Metagenomes Reveals Hidden Associations with Chronic Diseases.</title>
        <authorList>
            <person name="Tisza M.J."/>
            <person name="Buck C.B."/>
        </authorList>
    </citation>
    <scope>NUCLEOTIDE SEQUENCE</scope>
    <source>
        <strain evidence="1">CtwwN25</strain>
    </source>
</reference>
<evidence type="ECO:0000313" key="1">
    <source>
        <dbReference type="EMBL" id="DAE08673.1"/>
    </source>
</evidence>
<proteinExistence type="predicted"/>
<sequence length="34" mass="4273">MEVIKKRRHEHSLKVQRLTKSWLFEPLARITRRE</sequence>